<reference evidence="1" key="1">
    <citation type="submission" date="2019-12" db="EMBL/GenBank/DDBJ databases">
        <title>An insight into the sialome of adult female Ixodes ricinus ticks feeding for 6 days.</title>
        <authorList>
            <person name="Perner J."/>
            <person name="Ribeiro J.M.C."/>
        </authorList>
    </citation>
    <scope>NUCLEOTIDE SEQUENCE</scope>
    <source>
        <strain evidence="1">Semi-engorged</strain>
        <tissue evidence="1">Salivary glands</tissue>
    </source>
</reference>
<dbReference type="EMBL" id="GIFC01007277">
    <property type="protein sequence ID" value="MXU89360.1"/>
    <property type="molecule type" value="Transcribed_RNA"/>
</dbReference>
<dbReference type="AlphaFoldDB" id="A0A6B0UH59"/>
<accession>A0A6B0UH59</accession>
<proteinExistence type="predicted"/>
<sequence length="107" mass="12223">MRLWPRHWPRATCCAAKLACGSSVALLQIPEPTACSIILLSLRWASTENATFKLGSFGRHTSSKEVEKRATGKLQRRKVHPRQLTLTSVGAARRRFRVRSLEFHRQR</sequence>
<protein>
    <submittedName>
        <fullName evidence="1">Putative secreted protein</fullName>
    </submittedName>
</protein>
<name>A0A6B0UH59_IXORI</name>
<evidence type="ECO:0000313" key="1">
    <source>
        <dbReference type="EMBL" id="MXU89360.1"/>
    </source>
</evidence>
<organism evidence="1">
    <name type="scientific">Ixodes ricinus</name>
    <name type="common">Common tick</name>
    <name type="synonym">Acarus ricinus</name>
    <dbReference type="NCBI Taxonomy" id="34613"/>
    <lineage>
        <taxon>Eukaryota</taxon>
        <taxon>Metazoa</taxon>
        <taxon>Ecdysozoa</taxon>
        <taxon>Arthropoda</taxon>
        <taxon>Chelicerata</taxon>
        <taxon>Arachnida</taxon>
        <taxon>Acari</taxon>
        <taxon>Parasitiformes</taxon>
        <taxon>Ixodida</taxon>
        <taxon>Ixodoidea</taxon>
        <taxon>Ixodidae</taxon>
        <taxon>Ixodinae</taxon>
        <taxon>Ixodes</taxon>
    </lineage>
</organism>